<dbReference type="InterPro" id="IPR017946">
    <property type="entry name" value="PLC-like_Pdiesterase_TIM-brl"/>
</dbReference>
<dbReference type="GO" id="GO:0006629">
    <property type="term" value="P:lipid metabolic process"/>
    <property type="evidence" value="ECO:0007669"/>
    <property type="project" value="InterPro"/>
</dbReference>
<organism evidence="1 2">
    <name type="scientific">Cotesia glomerata</name>
    <name type="common">Lepidopteran parasitic wasp</name>
    <name type="synonym">Apanteles glomeratus</name>
    <dbReference type="NCBI Taxonomy" id="32391"/>
    <lineage>
        <taxon>Eukaryota</taxon>
        <taxon>Metazoa</taxon>
        <taxon>Ecdysozoa</taxon>
        <taxon>Arthropoda</taxon>
        <taxon>Hexapoda</taxon>
        <taxon>Insecta</taxon>
        <taxon>Pterygota</taxon>
        <taxon>Neoptera</taxon>
        <taxon>Endopterygota</taxon>
        <taxon>Hymenoptera</taxon>
        <taxon>Apocrita</taxon>
        <taxon>Ichneumonoidea</taxon>
        <taxon>Braconidae</taxon>
        <taxon>Microgastrinae</taxon>
        <taxon>Cotesia</taxon>
    </lineage>
</organism>
<dbReference type="AlphaFoldDB" id="A0AAV7ISC7"/>
<comment type="caution">
    <text evidence="1">The sequence shown here is derived from an EMBL/GenBank/DDBJ whole genome shotgun (WGS) entry which is preliminary data.</text>
</comment>
<dbReference type="EMBL" id="JAHXZJ010001119">
    <property type="protein sequence ID" value="KAH0555600.1"/>
    <property type="molecule type" value="Genomic_DNA"/>
</dbReference>
<reference evidence="1 2" key="1">
    <citation type="journal article" date="2021" name="J. Hered.">
        <title>A chromosome-level genome assembly of the parasitoid wasp, Cotesia glomerata (Hymenoptera: Braconidae).</title>
        <authorList>
            <person name="Pinto B.J."/>
            <person name="Weis J.J."/>
            <person name="Gamble T."/>
            <person name="Ode P.J."/>
            <person name="Paul R."/>
            <person name="Zaspel J.M."/>
        </authorList>
    </citation>
    <scope>NUCLEOTIDE SEQUENCE [LARGE SCALE GENOMIC DNA]</scope>
    <source>
        <strain evidence="1">CgM1</strain>
    </source>
</reference>
<proteinExistence type="predicted"/>
<dbReference type="Proteomes" id="UP000826195">
    <property type="component" value="Unassembled WGS sequence"/>
</dbReference>
<keyword evidence="2" id="KW-1185">Reference proteome</keyword>
<gene>
    <name evidence="1" type="ORF">KQX54_020325</name>
</gene>
<dbReference type="PANTHER" id="PTHR13593:SF113">
    <property type="entry name" value="SI:DKEY-266F7.9"/>
    <property type="match status" value="1"/>
</dbReference>
<dbReference type="PANTHER" id="PTHR13593">
    <property type="match status" value="1"/>
</dbReference>
<dbReference type="PROSITE" id="PS50007">
    <property type="entry name" value="PIPLC_X_DOMAIN"/>
    <property type="match status" value="1"/>
</dbReference>
<accession>A0AAV7ISC7</accession>
<protein>
    <recommendedName>
        <fullName evidence="3">Phosphatidylinositol-specific phospholipase C X domain-containing protein</fullName>
    </recommendedName>
</protein>
<evidence type="ECO:0000313" key="1">
    <source>
        <dbReference type="EMBL" id="KAH0555600.1"/>
    </source>
</evidence>
<evidence type="ECO:0008006" key="3">
    <source>
        <dbReference type="Google" id="ProtNLM"/>
    </source>
</evidence>
<sequence>MIITKLTIITIINYLVTLIFSIESCPKYTYRPNEYRREILTRLPDNQQLRNLSLIGTHKSMATTQFWLARQFQTLSLNEQLDYGVRVFDIDVRATTYSFAIHNQAYFLDLMFGKGVFQVIEKFLIDHPGELVILILHQEYEPNSDVTMTNCQILEAYRSTVGRYRIKLNWSLKDTVGQNRGKIRMATNGDPTFSECTVNIQEICLEHNESMVDIETLWDSITDLQRAKACWSKCPDYVSNYKKHVPRKRVISHLSDSLKLRELALIGTRHSASNSAKFETQELTISQQLNYGVRVLDSAIWSSSNVFWLYGWSAYFMPFDEFLRKVNSFLTANPREFVMILMREEWKPKSDVTKSYCKIVQYYRDLADGHRIVTKWSVEDTIGQHRGKILLAGLDLAFNKCDFDVTNNCRVQRTSIPTDSTSDLEDKWIDVKKFHDQIHRKNSGHCFINFLSDFSDGNTWRLAVRGYYTKRYIKCEAPINVRMASYFSNPHRALIIVMADYVTQDLVDSILSTNFKGDSFYTNYTDDS</sequence>
<dbReference type="GO" id="GO:0008081">
    <property type="term" value="F:phosphoric diester hydrolase activity"/>
    <property type="evidence" value="ECO:0007669"/>
    <property type="project" value="InterPro"/>
</dbReference>
<dbReference type="Gene3D" id="3.20.20.190">
    <property type="entry name" value="Phosphatidylinositol (PI) phosphodiesterase"/>
    <property type="match status" value="2"/>
</dbReference>
<dbReference type="InterPro" id="IPR051057">
    <property type="entry name" value="PI-PLC_domain"/>
</dbReference>
<evidence type="ECO:0000313" key="2">
    <source>
        <dbReference type="Proteomes" id="UP000826195"/>
    </source>
</evidence>
<name>A0AAV7ISC7_COTGL</name>
<dbReference type="SUPFAM" id="SSF51695">
    <property type="entry name" value="PLC-like phosphodiesterases"/>
    <property type="match status" value="2"/>
</dbReference>